<dbReference type="AlphaFoldDB" id="A0AAX6FC55"/>
<name>A0AAX6FC55_IRIPA</name>
<gene>
    <name evidence="2" type="ORF">M6B38_103270</name>
</gene>
<accession>A0AAX6FC55</accession>
<feature type="compositionally biased region" description="Gly residues" evidence="1">
    <location>
        <begin position="1"/>
        <end position="11"/>
    </location>
</feature>
<evidence type="ECO:0000256" key="1">
    <source>
        <dbReference type="SAM" id="MobiDB-lite"/>
    </source>
</evidence>
<protein>
    <submittedName>
        <fullName evidence="2">Pollen-specific leucine-rich repeat extensin-like protein 4</fullName>
    </submittedName>
</protein>
<sequence length="72" mass="7670">MAEGQGVGLRQGGDDGDSDAIGGGDVKTTAGHPVFARVRIRGRGVKYVRCVMRDTGECRGPGLSDIERYLYL</sequence>
<reference evidence="2" key="1">
    <citation type="journal article" date="2023" name="GigaByte">
        <title>Genome assembly of the bearded iris, Iris pallida Lam.</title>
        <authorList>
            <person name="Bruccoleri R.E."/>
            <person name="Oakeley E.J."/>
            <person name="Faust A.M.E."/>
            <person name="Altorfer M."/>
            <person name="Dessus-Babus S."/>
            <person name="Burckhardt D."/>
            <person name="Oertli M."/>
            <person name="Naumann U."/>
            <person name="Petersen F."/>
            <person name="Wong J."/>
        </authorList>
    </citation>
    <scope>NUCLEOTIDE SEQUENCE</scope>
    <source>
        <strain evidence="2">GSM-AAB239-AS_SAM_17_03QT</strain>
    </source>
</reference>
<proteinExistence type="predicted"/>
<feature type="region of interest" description="Disordered" evidence="1">
    <location>
        <begin position="1"/>
        <end position="29"/>
    </location>
</feature>
<organism evidence="2 3">
    <name type="scientific">Iris pallida</name>
    <name type="common">Sweet iris</name>
    <dbReference type="NCBI Taxonomy" id="29817"/>
    <lineage>
        <taxon>Eukaryota</taxon>
        <taxon>Viridiplantae</taxon>
        <taxon>Streptophyta</taxon>
        <taxon>Embryophyta</taxon>
        <taxon>Tracheophyta</taxon>
        <taxon>Spermatophyta</taxon>
        <taxon>Magnoliopsida</taxon>
        <taxon>Liliopsida</taxon>
        <taxon>Asparagales</taxon>
        <taxon>Iridaceae</taxon>
        <taxon>Iridoideae</taxon>
        <taxon>Irideae</taxon>
        <taxon>Iris</taxon>
    </lineage>
</organism>
<reference evidence="2" key="2">
    <citation type="submission" date="2023-04" db="EMBL/GenBank/DDBJ databases">
        <authorList>
            <person name="Bruccoleri R.E."/>
            <person name="Oakeley E.J."/>
            <person name="Faust A.-M."/>
            <person name="Dessus-Babus S."/>
            <person name="Altorfer M."/>
            <person name="Burckhardt D."/>
            <person name="Oertli M."/>
            <person name="Naumann U."/>
            <person name="Petersen F."/>
            <person name="Wong J."/>
        </authorList>
    </citation>
    <scope>NUCLEOTIDE SEQUENCE</scope>
    <source>
        <strain evidence="2">GSM-AAB239-AS_SAM_17_03QT</strain>
        <tissue evidence="2">Leaf</tissue>
    </source>
</reference>
<keyword evidence="3" id="KW-1185">Reference proteome</keyword>
<dbReference type="Proteomes" id="UP001140949">
    <property type="component" value="Unassembled WGS sequence"/>
</dbReference>
<dbReference type="EMBL" id="JANAVB010030019">
    <property type="protein sequence ID" value="KAJ6813942.1"/>
    <property type="molecule type" value="Genomic_DNA"/>
</dbReference>
<evidence type="ECO:0000313" key="3">
    <source>
        <dbReference type="Proteomes" id="UP001140949"/>
    </source>
</evidence>
<comment type="caution">
    <text evidence="2">The sequence shown here is derived from an EMBL/GenBank/DDBJ whole genome shotgun (WGS) entry which is preliminary data.</text>
</comment>
<evidence type="ECO:0000313" key="2">
    <source>
        <dbReference type="EMBL" id="KAJ6813942.1"/>
    </source>
</evidence>